<dbReference type="InterPro" id="IPR008042">
    <property type="entry name" value="Retrotrans_Pao"/>
</dbReference>
<dbReference type="InterPro" id="IPR001584">
    <property type="entry name" value="Integrase_cat-core"/>
</dbReference>
<comment type="caution">
    <text evidence="2">The sequence shown here is derived from an EMBL/GenBank/DDBJ whole genome shotgun (WGS) entry which is preliminary data.</text>
</comment>
<sequence>MILWKDSVDGPVQTYKLNTVTYGTTCAPYLATRTIQQLARDEGQHYPLAASVTIRDIYMDDILTGSSDFQEFQKLQLEFISLFKKAGMSLHKWCRNTPEILNSIPKEEQSWDFHYQSSDQKTIKTLEIIWSPQFDYFSFKTVVNCQWDEPLSNPIAKEWNHFVSTLPVIQNIHVPRLVIGKGRFIIHGFVDASTAAYGAVLYAQSISEEDVSTRLLCSKSRVAPVKPITILRLALCACVLLSQLLEKVLHSLTLPIQQIMLWTDSNIVLAWIQRSPEQLKTFIGNRIKIIQRLTQNCQWNHVSSNENPADLISRGLNASDISSKQLWWHGPDFLREELEANPIDFERITSDSDYLKELKPANMLLTSCKFSLIDDLSKRSNNYTKLLHILSYIFRFLHNSRNRSVKRSGQLDYSEVNEAELCLIKNFQASAFQEEIEFLAKSSCNSKKGPQALLYCTRQRFWPLRGRSIARKIMHECVVCFKNKPIVANQLMGSLPRERVNPSFPFLHTGIDYCGPFFIRYKHQRKGTYQKIYVAIFVCLASKAVHLEIVSDLTTDAFLTTLKRFVARRGKCATVSSDNAKNFVGANRELKRLHNLLKFSEEKLSSYLSSEGISWNSMPPRAPNFGGLWEAGVKSFKFYLKRAVGNLKMTLEEFLTIITQIEGILNSRPITPLSEDIDDLEVLTPGHFLIGRPITSISEPNLLDKTENTLSR</sequence>
<dbReference type="GO" id="GO:0003676">
    <property type="term" value="F:nucleic acid binding"/>
    <property type="evidence" value="ECO:0007669"/>
    <property type="project" value="InterPro"/>
</dbReference>
<dbReference type="PROSITE" id="PS50994">
    <property type="entry name" value="INTEGRASE"/>
    <property type="match status" value="1"/>
</dbReference>
<dbReference type="PANTHER" id="PTHR47331">
    <property type="entry name" value="PHD-TYPE DOMAIN-CONTAINING PROTEIN"/>
    <property type="match status" value="1"/>
</dbReference>
<evidence type="ECO:0000313" key="3">
    <source>
        <dbReference type="Proteomes" id="UP000887159"/>
    </source>
</evidence>
<dbReference type="InterPro" id="IPR036397">
    <property type="entry name" value="RNaseH_sf"/>
</dbReference>
<protein>
    <recommendedName>
        <fullName evidence="1">Integrase catalytic domain-containing protein</fullName>
    </recommendedName>
</protein>
<dbReference type="GO" id="GO:0042575">
    <property type="term" value="C:DNA polymerase complex"/>
    <property type="evidence" value="ECO:0007669"/>
    <property type="project" value="UniProtKB-ARBA"/>
</dbReference>
<proteinExistence type="predicted"/>
<evidence type="ECO:0000259" key="1">
    <source>
        <dbReference type="PROSITE" id="PS50994"/>
    </source>
</evidence>
<dbReference type="Gene3D" id="3.30.420.10">
    <property type="entry name" value="Ribonuclease H-like superfamily/Ribonuclease H"/>
    <property type="match status" value="1"/>
</dbReference>
<feature type="domain" description="Integrase catalytic" evidence="1">
    <location>
        <begin position="501"/>
        <end position="693"/>
    </location>
</feature>
<dbReference type="Pfam" id="PF05380">
    <property type="entry name" value="Peptidase_A17"/>
    <property type="match status" value="1"/>
</dbReference>
<dbReference type="InterPro" id="IPR012337">
    <property type="entry name" value="RNaseH-like_sf"/>
</dbReference>
<dbReference type="GO" id="GO:0071897">
    <property type="term" value="P:DNA biosynthetic process"/>
    <property type="evidence" value="ECO:0007669"/>
    <property type="project" value="UniProtKB-ARBA"/>
</dbReference>
<gene>
    <name evidence="2" type="primary">AVEN_162731_1</name>
    <name evidence="2" type="ORF">TNCV_2853721</name>
</gene>
<accession>A0A8X6UZA3</accession>
<dbReference type="EMBL" id="BMAU01021067">
    <property type="protein sequence ID" value="GFX89073.1"/>
    <property type="molecule type" value="Genomic_DNA"/>
</dbReference>
<dbReference type="GO" id="GO:0015074">
    <property type="term" value="P:DNA integration"/>
    <property type="evidence" value="ECO:0007669"/>
    <property type="project" value="InterPro"/>
</dbReference>
<evidence type="ECO:0000313" key="2">
    <source>
        <dbReference type="EMBL" id="GFX89073.1"/>
    </source>
</evidence>
<organism evidence="2 3">
    <name type="scientific">Trichonephila clavipes</name>
    <name type="common">Golden silk orbweaver</name>
    <name type="synonym">Nephila clavipes</name>
    <dbReference type="NCBI Taxonomy" id="2585209"/>
    <lineage>
        <taxon>Eukaryota</taxon>
        <taxon>Metazoa</taxon>
        <taxon>Ecdysozoa</taxon>
        <taxon>Arthropoda</taxon>
        <taxon>Chelicerata</taxon>
        <taxon>Arachnida</taxon>
        <taxon>Araneae</taxon>
        <taxon>Araneomorphae</taxon>
        <taxon>Entelegynae</taxon>
        <taxon>Araneoidea</taxon>
        <taxon>Nephilidae</taxon>
        <taxon>Trichonephila</taxon>
    </lineage>
</organism>
<dbReference type="SUPFAM" id="SSF56672">
    <property type="entry name" value="DNA/RNA polymerases"/>
    <property type="match status" value="1"/>
</dbReference>
<keyword evidence="3" id="KW-1185">Reference proteome</keyword>
<name>A0A8X6UZA3_TRICX</name>
<dbReference type="Proteomes" id="UP000887159">
    <property type="component" value="Unassembled WGS sequence"/>
</dbReference>
<dbReference type="InterPro" id="IPR043502">
    <property type="entry name" value="DNA/RNA_pol_sf"/>
</dbReference>
<dbReference type="SUPFAM" id="SSF53098">
    <property type="entry name" value="Ribonuclease H-like"/>
    <property type="match status" value="1"/>
</dbReference>
<reference evidence="2" key="1">
    <citation type="submission" date="2020-08" db="EMBL/GenBank/DDBJ databases">
        <title>Multicomponent nature underlies the extraordinary mechanical properties of spider dragline silk.</title>
        <authorList>
            <person name="Kono N."/>
            <person name="Nakamura H."/>
            <person name="Mori M."/>
            <person name="Yoshida Y."/>
            <person name="Ohtoshi R."/>
            <person name="Malay A.D."/>
            <person name="Moran D.A.P."/>
            <person name="Tomita M."/>
            <person name="Numata K."/>
            <person name="Arakawa K."/>
        </authorList>
    </citation>
    <scope>NUCLEOTIDE SEQUENCE</scope>
</reference>
<dbReference type="AlphaFoldDB" id="A0A8X6UZA3"/>